<evidence type="ECO:0000256" key="3">
    <source>
        <dbReference type="ARBA" id="ARBA00022475"/>
    </source>
</evidence>
<dbReference type="Pfam" id="PF00528">
    <property type="entry name" value="BPD_transp_1"/>
    <property type="match status" value="1"/>
</dbReference>
<keyword evidence="6 7" id="KW-0472">Membrane</keyword>
<dbReference type="PANTHER" id="PTHR43227:SF11">
    <property type="entry name" value="BLL4140 PROTEIN"/>
    <property type="match status" value="1"/>
</dbReference>
<evidence type="ECO:0000313" key="10">
    <source>
        <dbReference type="Proteomes" id="UP000515679"/>
    </source>
</evidence>
<comment type="subcellular location">
    <subcellularLocation>
        <location evidence="1 7">Cell membrane</location>
        <topology evidence="1 7">Multi-pass membrane protein</topology>
    </subcellularLocation>
</comment>
<dbReference type="KEGG" id="cchl:FPL14_08525"/>
<feature type="transmembrane region" description="Helical" evidence="7">
    <location>
        <begin position="416"/>
        <end position="438"/>
    </location>
</feature>
<dbReference type="InterPro" id="IPR011047">
    <property type="entry name" value="Quinoprotein_ADH-like_sf"/>
</dbReference>
<dbReference type="AlphaFoldDB" id="A0A7G5BW99"/>
<dbReference type="RefSeq" id="WP_182302591.1">
    <property type="nucleotide sequence ID" value="NZ_CP041969.1"/>
</dbReference>
<dbReference type="InterPro" id="IPR002372">
    <property type="entry name" value="PQQ_rpt_dom"/>
</dbReference>
<dbReference type="InterPro" id="IPR015943">
    <property type="entry name" value="WD40/YVTN_repeat-like_dom_sf"/>
</dbReference>
<keyword evidence="10" id="KW-1185">Reference proteome</keyword>
<evidence type="ECO:0000256" key="6">
    <source>
        <dbReference type="ARBA" id="ARBA00023136"/>
    </source>
</evidence>
<evidence type="ECO:0000313" key="9">
    <source>
        <dbReference type="EMBL" id="QMV41233.1"/>
    </source>
</evidence>
<keyword evidence="5 7" id="KW-1133">Transmembrane helix</keyword>
<feature type="transmembrane region" description="Helical" evidence="7">
    <location>
        <begin position="563"/>
        <end position="588"/>
    </location>
</feature>
<comment type="similarity">
    <text evidence="7">Belongs to the binding-protein-dependent transport system permease family.</text>
</comment>
<keyword evidence="3" id="KW-1003">Cell membrane</keyword>
<sequence>MRKLIYTFAVILIWLSIDPQFAHAKEKWTLDETASISSMSVSRDGSRIAVGSLAAKAYVFDTEGGKQLQADAKNSVTGVKLLDSGTLLVSSDDRHLYAYDGQGKLVWDRVMKRSVKDVAASDDGRIVAVSVQRSTDVWYIDANTGEDVRSVPIGMTIQDIEVSSDGAWTLAAATDQYAYVLDDEGNVVHKLGAGGKIAAAAISEQGDIALGTSGYKVEVYGKEGERTSVLSVKDDVMDVALSANGELIAVTDFSGYFYVFDRGGKKLWESRGDSAGRAVEFNKEGLTLFGGTDRGSVLQYDVESAVKGAEKQALKNKIIGYAVILLAIVIAAAILYAMKRKNRLGVFVTMWRSKFIYLCLLPGFGLLIVFQYVPAISGLYHSLYDWNPGGRSVFIGFDNFVRIFQDPYVTKGIGNLGILVVTGLIKAIIPPLIVAELIYHLRSKKLQYGLRTAFVASMVIPVVAMLLIWQNLYDPNVGLINNLLEVLGLGSLSHGWLGDPKTALWAIIFIGFPFVGILQLLVLYSGLLSIPAELIEAAKMDGATLPRIISSIHLPLLSGQFKLLIILSLIGIIQDFNAILIITGGGPMDSTYVPALQMYYAATKFDDLGYASALGVMMFLVIMAITIINMKVLKTNED</sequence>
<dbReference type="Gene3D" id="2.130.10.10">
    <property type="entry name" value="YVTN repeat-like/Quinoprotein amine dehydrogenase"/>
    <property type="match status" value="2"/>
</dbReference>
<dbReference type="Proteomes" id="UP000515679">
    <property type="component" value="Chromosome"/>
</dbReference>
<feature type="transmembrane region" description="Helical" evidence="7">
    <location>
        <begin position="450"/>
        <end position="469"/>
    </location>
</feature>
<dbReference type="CDD" id="cd06261">
    <property type="entry name" value="TM_PBP2"/>
    <property type="match status" value="1"/>
</dbReference>
<dbReference type="PANTHER" id="PTHR43227">
    <property type="entry name" value="BLL4140 PROTEIN"/>
    <property type="match status" value="1"/>
</dbReference>
<dbReference type="GO" id="GO:0005886">
    <property type="term" value="C:plasma membrane"/>
    <property type="evidence" value="ECO:0007669"/>
    <property type="project" value="UniProtKB-SubCell"/>
</dbReference>
<dbReference type="SUPFAM" id="SSF50998">
    <property type="entry name" value="Quinoprotein alcohol dehydrogenase-like"/>
    <property type="match status" value="1"/>
</dbReference>
<feature type="transmembrane region" description="Helical" evidence="7">
    <location>
        <begin position="608"/>
        <end position="628"/>
    </location>
</feature>
<dbReference type="EMBL" id="CP041969">
    <property type="protein sequence ID" value="QMV41233.1"/>
    <property type="molecule type" value="Genomic_DNA"/>
</dbReference>
<evidence type="ECO:0000256" key="4">
    <source>
        <dbReference type="ARBA" id="ARBA00022692"/>
    </source>
</evidence>
<dbReference type="Pfam" id="PF13360">
    <property type="entry name" value="PQQ_2"/>
    <property type="match status" value="1"/>
</dbReference>
<name>A0A7G5BW99_9BACL</name>
<dbReference type="Gene3D" id="1.10.3720.10">
    <property type="entry name" value="MetI-like"/>
    <property type="match status" value="1"/>
</dbReference>
<accession>A0A7G5BW99</accession>
<organism evidence="9 10">
    <name type="scientific">Cohnella cholangitidis</name>
    <dbReference type="NCBI Taxonomy" id="2598458"/>
    <lineage>
        <taxon>Bacteria</taxon>
        <taxon>Bacillati</taxon>
        <taxon>Bacillota</taxon>
        <taxon>Bacilli</taxon>
        <taxon>Bacillales</taxon>
        <taxon>Paenibacillaceae</taxon>
        <taxon>Cohnella</taxon>
    </lineage>
</organism>
<keyword evidence="2 7" id="KW-0813">Transport</keyword>
<reference evidence="9 10" key="1">
    <citation type="submission" date="2019-07" db="EMBL/GenBank/DDBJ databases">
        <authorList>
            <person name="Kim J.K."/>
            <person name="Cheong H.-M."/>
            <person name="Choi Y."/>
            <person name="Hwang K.J."/>
            <person name="Lee S."/>
            <person name="Choi C."/>
        </authorList>
    </citation>
    <scope>NUCLEOTIDE SEQUENCE [LARGE SCALE GENOMIC DNA]</scope>
    <source>
        <strain evidence="9 10">KS 22</strain>
    </source>
</reference>
<feature type="domain" description="ABC transmembrane type-1" evidence="8">
    <location>
        <begin position="413"/>
        <end position="629"/>
    </location>
</feature>
<evidence type="ECO:0000256" key="7">
    <source>
        <dbReference type="RuleBase" id="RU363032"/>
    </source>
</evidence>
<protein>
    <submittedName>
        <fullName evidence="9">ABC transporter permease subunit</fullName>
    </submittedName>
</protein>
<dbReference type="InterPro" id="IPR018391">
    <property type="entry name" value="PQQ_b-propeller_rpt"/>
</dbReference>
<dbReference type="InterPro" id="IPR000515">
    <property type="entry name" value="MetI-like"/>
</dbReference>
<evidence type="ECO:0000256" key="2">
    <source>
        <dbReference type="ARBA" id="ARBA00022448"/>
    </source>
</evidence>
<evidence type="ECO:0000256" key="5">
    <source>
        <dbReference type="ARBA" id="ARBA00022989"/>
    </source>
</evidence>
<dbReference type="SUPFAM" id="SSF161098">
    <property type="entry name" value="MetI-like"/>
    <property type="match status" value="1"/>
</dbReference>
<dbReference type="PROSITE" id="PS50928">
    <property type="entry name" value="ABC_TM1"/>
    <property type="match status" value="1"/>
</dbReference>
<feature type="transmembrane region" description="Helical" evidence="7">
    <location>
        <begin position="503"/>
        <end position="524"/>
    </location>
</feature>
<keyword evidence="4 7" id="KW-0812">Transmembrane</keyword>
<dbReference type="GO" id="GO:0055085">
    <property type="term" value="P:transmembrane transport"/>
    <property type="evidence" value="ECO:0007669"/>
    <property type="project" value="InterPro"/>
</dbReference>
<feature type="transmembrane region" description="Helical" evidence="7">
    <location>
        <begin position="357"/>
        <end position="380"/>
    </location>
</feature>
<feature type="transmembrane region" description="Helical" evidence="7">
    <location>
        <begin position="318"/>
        <end position="337"/>
    </location>
</feature>
<dbReference type="SMART" id="SM00564">
    <property type="entry name" value="PQQ"/>
    <property type="match status" value="2"/>
</dbReference>
<dbReference type="InterPro" id="IPR050809">
    <property type="entry name" value="UgpAE/MalFG_permease"/>
</dbReference>
<dbReference type="InterPro" id="IPR035906">
    <property type="entry name" value="MetI-like_sf"/>
</dbReference>
<evidence type="ECO:0000259" key="8">
    <source>
        <dbReference type="PROSITE" id="PS50928"/>
    </source>
</evidence>
<dbReference type="InterPro" id="IPR001680">
    <property type="entry name" value="WD40_rpt"/>
</dbReference>
<proteinExistence type="inferred from homology"/>
<gene>
    <name evidence="9" type="ORF">FPL14_08525</name>
</gene>
<evidence type="ECO:0000256" key="1">
    <source>
        <dbReference type="ARBA" id="ARBA00004651"/>
    </source>
</evidence>
<dbReference type="SMART" id="SM00320">
    <property type="entry name" value="WD40"/>
    <property type="match status" value="5"/>
</dbReference>